<protein>
    <submittedName>
        <fullName evidence="1">Uncharacterized protein</fullName>
    </submittedName>
</protein>
<dbReference type="AlphaFoldDB" id="A0A1Y3B6B9"/>
<comment type="caution">
    <text evidence="1">The sequence shown here is derived from an EMBL/GenBank/DDBJ whole genome shotgun (WGS) entry which is preliminary data.</text>
</comment>
<organism evidence="1 2">
    <name type="scientific">Euroglyphus maynei</name>
    <name type="common">Mayne's house dust mite</name>
    <dbReference type="NCBI Taxonomy" id="6958"/>
    <lineage>
        <taxon>Eukaryota</taxon>
        <taxon>Metazoa</taxon>
        <taxon>Ecdysozoa</taxon>
        <taxon>Arthropoda</taxon>
        <taxon>Chelicerata</taxon>
        <taxon>Arachnida</taxon>
        <taxon>Acari</taxon>
        <taxon>Acariformes</taxon>
        <taxon>Sarcoptiformes</taxon>
        <taxon>Astigmata</taxon>
        <taxon>Psoroptidia</taxon>
        <taxon>Analgoidea</taxon>
        <taxon>Pyroglyphidae</taxon>
        <taxon>Pyroglyphinae</taxon>
        <taxon>Euroglyphus</taxon>
    </lineage>
</organism>
<feature type="non-terminal residue" evidence="1">
    <location>
        <position position="31"/>
    </location>
</feature>
<gene>
    <name evidence="1" type="ORF">BLA29_010889</name>
</gene>
<evidence type="ECO:0000313" key="2">
    <source>
        <dbReference type="Proteomes" id="UP000194236"/>
    </source>
</evidence>
<accession>A0A1Y3B6B9</accession>
<evidence type="ECO:0000313" key="1">
    <source>
        <dbReference type="EMBL" id="OTF76369.1"/>
    </source>
</evidence>
<name>A0A1Y3B6B9_EURMA</name>
<proteinExistence type="predicted"/>
<sequence length="31" mass="4084">MVIYRMKFYRKHFNMLPMYWIQLVWMKQGMI</sequence>
<keyword evidence="2" id="KW-1185">Reference proteome</keyword>
<reference evidence="1 2" key="1">
    <citation type="submission" date="2017-03" db="EMBL/GenBank/DDBJ databases">
        <title>Genome Survey of Euroglyphus maynei.</title>
        <authorList>
            <person name="Arlian L.G."/>
            <person name="Morgan M.S."/>
            <person name="Rider S.D."/>
        </authorList>
    </citation>
    <scope>NUCLEOTIDE SEQUENCE [LARGE SCALE GENOMIC DNA]</scope>
    <source>
        <strain evidence="1">Arlian Lab</strain>
        <tissue evidence="1">Whole body</tissue>
    </source>
</reference>
<dbReference type="Proteomes" id="UP000194236">
    <property type="component" value="Unassembled WGS sequence"/>
</dbReference>
<dbReference type="EMBL" id="MUJZ01037796">
    <property type="protein sequence ID" value="OTF76369.1"/>
    <property type="molecule type" value="Genomic_DNA"/>
</dbReference>